<feature type="domain" description="Histidine kinase" evidence="12">
    <location>
        <begin position="228"/>
        <end position="412"/>
    </location>
</feature>
<comment type="subcellular location">
    <subcellularLocation>
        <location evidence="2">Cell membrane</location>
    </subcellularLocation>
</comment>
<dbReference type="EC" id="2.7.13.3" evidence="3"/>
<keyword evidence="6 11" id="KW-0812">Transmembrane</keyword>
<evidence type="ECO:0000256" key="6">
    <source>
        <dbReference type="ARBA" id="ARBA00022692"/>
    </source>
</evidence>
<dbReference type="GO" id="GO:0005886">
    <property type="term" value="C:plasma membrane"/>
    <property type="evidence" value="ECO:0007669"/>
    <property type="project" value="UniProtKB-SubCell"/>
</dbReference>
<dbReference type="InterPro" id="IPR003660">
    <property type="entry name" value="HAMP_dom"/>
</dbReference>
<dbReference type="SUPFAM" id="SSF55874">
    <property type="entry name" value="ATPase domain of HSP90 chaperone/DNA topoisomerase II/histidine kinase"/>
    <property type="match status" value="1"/>
</dbReference>
<reference evidence="14" key="2">
    <citation type="submission" date="2020-09" db="EMBL/GenBank/DDBJ databases">
        <authorList>
            <person name="Sun Q."/>
            <person name="Ohkuma M."/>
        </authorList>
    </citation>
    <scope>NUCLEOTIDE SEQUENCE</scope>
    <source>
        <strain evidence="14">JCM 4059</strain>
    </source>
</reference>
<dbReference type="InterPro" id="IPR050428">
    <property type="entry name" value="TCS_sensor_his_kinase"/>
</dbReference>
<keyword evidence="4" id="KW-0597">Phosphoprotein</keyword>
<dbReference type="InterPro" id="IPR036097">
    <property type="entry name" value="HisK_dim/P_sf"/>
</dbReference>
<gene>
    <name evidence="14" type="ORF">GCM10010218_25730</name>
</gene>
<keyword evidence="5" id="KW-0808">Transferase</keyword>
<feature type="transmembrane region" description="Helical" evidence="11">
    <location>
        <begin position="142"/>
        <end position="164"/>
    </location>
</feature>
<evidence type="ECO:0000259" key="12">
    <source>
        <dbReference type="PROSITE" id="PS50109"/>
    </source>
</evidence>
<keyword evidence="9" id="KW-0902">Two-component regulatory system</keyword>
<evidence type="ECO:0000256" key="7">
    <source>
        <dbReference type="ARBA" id="ARBA00022777"/>
    </source>
</evidence>
<evidence type="ECO:0000256" key="4">
    <source>
        <dbReference type="ARBA" id="ARBA00022553"/>
    </source>
</evidence>
<dbReference type="Gene3D" id="1.10.287.130">
    <property type="match status" value="1"/>
</dbReference>
<dbReference type="Pfam" id="PF00512">
    <property type="entry name" value="HisKA"/>
    <property type="match status" value="1"/>
</dbReference>
<reference evidence="14" key="1">
    <citation type="journal article" date="2014" name="Int. J. Syst. Evol. Microbiol.">
        <title>Complete genome sequence of Corynebacterium casei LMG S-19264T (=DSM 44701T), isolated from a smear-ripened cheese.</title>
        <authorList>
            <consortium name="US DOE Joint Genome Institute (JGI-PGF)"/>
            <person name="Walter F."/>
            <person name="Albersmeier A."/>
            <person name="Kalinowski J."/>
            <person name="Ruckert C."/>
        </authorList>
    </citation>
    <scope>NUCLEOTIDE SEQUENCE</scope>
    <source>
        <strain evidence="14">JCM 4059</strain>
    </source>
</reference>
<dbReference type="SMART" id="SM00388">
    <property type="entry name" value="HisKA"/>
    <property type="match status" value="1"/>
</dbReference>
<dbReference type="InterPro" id="IPR036890">
    <property type="entry name" value="HATPase_C_sf"/>
</dbReference>
<sequence length="431" mass="45313">MRHRVLRAITVAVVCAVMLFAVPLAVAVFRLYRQEEVRVLQELAERTTVDVPANVHDTRDPMEVPRAEPGTRVAVYDDRAHLVTGSGPVRGDGPVRDALTGRTSSGELGDWLVTAVPVGAGERVRAVVRAGSPARGPLRRAALTWAGMAGLAAVAVGVGVALSVRSSRRLARPLEALAATARRLESGDLAARAAACGLPEADEVAAALNRAAERVERLLGRERAFSADASHQLRTALTRARLELESAPATGAPGPRDATRTALDSLAAMEATLGDLLSLARDVPERAPLHLNALLADAERRWHGELAAAGRPLRVVVEEGLPEAVGSPRAARQVLDVLLSNAAVHGRGVVTVRARDAAGVVAVDVEDEGPGLPDDEDVFARRRDDGGGHGIGLALARSLVEAEGGRLRVSRRSPHPCFTWLIAGGPEGPEP</sequence>
<evidence type="ECO:0000313" key="14">
    <source>
        <dbReference type="EMBL" id="GHF43275.1"/>
    </source>
</evidence>
<keyword evidence="15" id="KW-1185">Reference proteome</keyword>
<dbReference type="InterPro" id="IPR003661">
    <property type="entry name" value="HisK_dim/P_dom"/>
</dbReference>
<dbReference type="AlphaFoldDB" id="A0A919ECU6"/>
<dbReference type="InterPro" id="IPR004358">
    <property type="entry name" value="Sig_transdc_His_kin-like_C"/>
</dbReference>
<dbReference type="SMART" id="SM00304">
    <property type="entry name" value="HAMP"/>
    <property type="match status" value="1"/>
</dbReference>
<evidence type="ECO:0000256" key="11">
    <source>
        <dbReference type="SAM" id="Phobius"/>
    </source>
</evidence>
<evidence type="ECO:0000256" key="10">
    <source>
        <dbReference type="ARBA" id="ARBA00023136"/>
    </source>
</evidence>
<dbReference type="Gene3D" id="3.30.565.10">
    <property type="entry name" value="Histidine kinase-like ATPase, C-terminal domain"/>
    <property type="match status" value="1"/>
</dbReference>
<dbReference type="PANTHER" id="PTHR45436:SF5">
    <property type="entry name" value="SENSOR HISTIDINE KINASE TRCS"/>
    <property type="match status" value="1"/>
</dbReference>
<evidence type="ECO:0000256" key="1">
    <source>
        <dbReference type="ARBA" id="ARBA00000085"/>
    </source>
</evidence>
<dbReference type="EMBL" id="BNBD01000004">
    <property type="protein sequence ID" value="GHF43275.1"/>
    <property type="molecule type" value="Genomic_DNA"/>
</dbReference>
<evidence type="ECO:0000259" key="13">
    <source>
        <dbReference type="PROSITE" id="PS50885"/>
    </source>
</evidence>
<evidence type="ECO:0000256" key="8">
    <source>
        <dbReference type="ARBA" id="ARBA00022989"/>
    </source>
</evidence>
<dbReference type="CDD" id="cd00082">
    <property type="entry name" value="HisKA"/>
    <property type="match status" value="1"/>
</dbReference>
<name>A0A919ECU6_9ACTN</name>
<dbReference type="PROSITE" id="PS50885">
    <property type="entry name" value="HAMP"/>
    <property type="match status" value="1"/>
</dbReference>
<dbReference type="InterPro" id="IPR003594">
    <property type="entry name" value="HATPase_dom"/>
</dbReference>
<dbReference type="SUPFAM" id="SSF47384">
    <property type="entry name" value="Homodimeric domain of signal transducing histidine kinase"/>
    <property type="match status" value="1"/>
</dbReference>
<evidence type="ECO:0000256" key="2">
    <source>
        <dbReference type="ARBA" id="ARBA00004236"/>
    </source>
</evidence>
<evidence type="ECO:0000256" key="3">
    <source>
        <dbReference type="ARBA" id="ARBA00012438"/>
    </source>
</evidence>
<evidence type="ECO:0000313" key="15">
    <source>
        <dbReference type="Proteomes" id="UP000638313"/>
    </source>
</evidence>
<dbReference type="RefSeq" id="WP_004939858.1">
    <property type="nucleotide sequence ID" value="NZ_BNBD01000004.1"/>
</dbReference>
<dbReference type="Pfam" id="PF00672">
    <property type="entry name" value="HAMP"/>
    <property type="match status" value="1"/>
</dbReference>
<dbReference type="PRINTS" id="PR00344">
    <property type="entry name" value="BCTRLSENSOR"/>
</dbReference>
<organism evidence="14 15">
    <name type="scientific">Streptomyces mashuensis</name>
    <dbReference type="NCBI Taxonomy" id="33904"/>
    <lineage>
        <taxon>Bacteria</taxon>
        <taxon>Bacillati</taxon>
        <taxon>Actinomycetota</taxon>
        <taxon>Actinomycetes</taxon>
        <taxon>Kitasatosporales</taxon>
        <taxon>Streptomycetaceae</taxon>
        <taxon>Streptomyces</taxon>
    </lineage>
</organism>
<evidence type="ECO:0000256" key="9">
    <source>
        <dbReference type="ARBA" id="ARBA00023012"/>
    </source>
</evidence>
<keyword evidence="8 11" id="KW-1133">Transmembrane helix</keyword>
<dbReference type="GO" id="GO:0000155">
    <property type="term" value="F:phosphorelay sensor kinase activity"/>
    <property type="evidence" value="ECO:0007669"/>
    <property type="project" value="InterPro"/>
</dbReference>
<dbReference type="InterPro" id="IPR005467">
    <property type="entry name" value="His_kinase_dom"/>
</dbReference>
<dbReference type="Proteomes" id="UP000638313">
    <property type="component" value="Unassembled WGS sequence"/>
</dbReference>
<dbReference type="PANTHER" id="PTHR45436">
    <property type="entry name" value="SENSOR HISTIDINE KINASE YKOH"/>
    <property type="match status" value="1"/>
</dbReference>
<keyword evidence="7 14" id="KW-0418">Kinase</keyword>
<dbReference type="PROSITE" id="PS50109">
    <property type="entry name" value="HIS_KIN"/>
    <property type="match status" value="1"/>
</dbReference>
<comment type="caution">
    <text evidence="14">The sequence shown here is derived from an EMBL/GenBank/DDBJ whole genome shotgun (WGS) entry which is preliminary data.</text>
</comment>
<evidence type="ECO:0000256" key="5">
    <source>
        <dbReference type="ARBA" id="ARBA00022679"/>
    </source>
</evidence>
<feature type="domain" description="HAMP" evidence="13">
    <location>
        <begin position="168"/>
        <end position="220"/>
    </location>
</feature>
<dbReference type="CDD" id="cd06225">
    <property type="entry name" value="HAMP"/>
    <property type="match status" value="1"/>
</dbReference>
<protein>
    <recommendedName>
        <fullName evidence="3">histidine kinase</fullName>
        <ecNumber evidence="3">2.7.13.3</ecNumber>
    </recommendedName>
</protein>
<accession>A0A919ECU6</accession>
<proteinExistence type="predicted"/>
<keyword evidence="10 11" id="KW-0472">Membrane</keyword>
<dbReference type="Pfam" id="PF02518">
    <property type="entry name" value="HATPase_c"/>
    <property type="match status" value="1"/>
</dbReference>
<dbReference type="SMART" id="SM00387">
    <property type="entry name" value="HATPase_c"/>
    <property type="match status" value="1"/>
</dbReference>
<comment type="catalytic activity">
    <reaction evidence="1">
        <text>ATP + protein L-histidine = ADP + protein N-phospho-L-histidine.</text>
        <dbReference type="EC" id="2.7.13.3"/>
    </reaction>
</comment>